<gene>
    <name evidence="2" type="ORF">KSP39_PZI010939</name>
</gene>
<feature type="compositionally biased region" description="Polar residues" evidence="1">
    <location>
        <begin position="355"/>
        <end position="371"/>
    </location>
</feature>
<name>A0AAP0BHH5_9ASPA</name>
<reference evidence="2 3" key="1">
    <citation type="journal article" date="2022" name="Nat. Plants">
        <title>Genomes of leafy and leafless Platanthera orchids illuminate the evolution of mycoheterotrophy.</title>
        <authorList>
            <person name="Li M.H."/>
            <person name="Liu K.W."/>
            <person name="Li Z."/>
            <person name="Lu H.C."/>
            <person name="Ye Q.L."/>
            <person name="Zhang D."/>
            <person name="Wang J.Y."/>
            <person name="Li Y.F."/>
            <person name="Zhong Z.M."/>
            <person name="Liu X."/>
            <person name="Yu X."/>
            <person name="Liu D.K."/>
            <person name="Tu X.D."/>
            <person name="Liu B."/>
            <person name="Hao Y."/>
            <person name="Liao X.Y."/>
            <person name="Jiang Y.T."/>
            <person name="Sun W.H."/>
            <person name="Chen J."/>
            <person name="Chen Y.Q."/>
            <person name="Ai Y."/>
            <person name="Zhai J.W."/>
            <person name="Wu S.S."/>
            <person name="Zhou Z."/>
            <person name="Hsiao Y.Y."/>
            <person name="Wu W.L."/>
            <person name="Chen Y.Y."/>
            <person name="Lin Y.F."/>
            <person name="Hsu J.L."/>
            <person name="Li C.Y."/>
            <person name="Wang Z.W."/>
            <person name="Zhao X."/>
            <person name="Zhong W.Y."/>
            <person name="Ma X.K."/>
            <person name="Ma L."/>
            <person name="Huang J."/>
            <person name="Chen G.Z."/>
            <person name="Huang M.Z."/>
            <person name="Huang L."/>
            <person name="Peng D.H."/>
            <person name="Luo Y.B."/>
            <person name="Zou S.Q."/>
            <person name="Chen S.P."/>
            <person name="Lan S."/>
            <person name="Tsai W.C."/>
            <person name="Van de Peer Y."/>
            <person name="Liu Z.J."/>
        </authorList>
    </citation>
    <scope>NUCLEOTIDE SEQUENCE [LARGE SCALE GENOMIC DNA]</scope>
    <source>
        <strain evidence="2">Lor287</strain>
    </source>
</reference>
<sequence>MAIVTASFSIRGYAERMRSVDLRRCWPFGDEREDTTPPLPSIPVRRFRWWIDELDTLRSEAAAAELILEADDISPPAQTLPAGEEARRTGKGKQKALKKRSMVELFAAAPLIAGAVDSSEEDCEEAGGVIQEEEEGGMDLATRKRTGINENCLMKKKCRKKKKKKKKGIREGLKVEIRALEKEKICKPKIRSYIFQNPLRSKNNRKTARSFSGMQKKTKKSKSVRKHQVLQTSKLFSLNKEVASKLPVRSILKNQKKSSKTVSVKAANLLKFYCESNKHVTFSLKDDILGTCKACSTKNCSQIHNLCKIFSDVLAASSAMNHSSKGHDLVDPNDKTQDADSRDNGTNKNEESSTDCKSQPALVNSSNSSCSGTEKASFGVMVDLNHAIEAIDFDSFIPATSTLSSSCTYSGDPTCRVTPQENNQNSQENNQNSNLEILLKASEPVLVPGLHTNFVTSSDTSSLTLLKANERQCPPRVDAGINLYPQFEDHQSSKDLLSSICYSMGSKKFGESLFTQDSVPTCKSKYPGEDFIGLPLNSQGEFIQLHSGTKFNEAYKKQNIDLSSNGRQNLPEITRKKVFGAASHHKNYYPTKERGRHWLNFTELDGSKRQGIQRNETTEVNDRFLSCNSYPCIHEYRNGAILQPKCDFGYHAQPAVQPTMRLMGRDVVVGGIARDCHTFTDPRASNRNENLSQQTRFSMFPDSQQWMQRESVTHATIGRSNGKSLQFADSVPEFYHTKPCKPPLDYTHTHQRPWLSGITDNHVFRADAGKHVLPSKHFPNNGSQFIGSYISGQGSMSTESHYRPQNFHQNMLMSSPHCRHNPRIFCGELSTTKPQFKYQNFGQFSQPSLAQPAAKLPQWLLNAKQQNRHQISGTHCSHLSPRLTSADVNNNTTAKKNIMKGICSNFTCYRGPVDTRKLGKRPARFDDGIMNPAKRPLKGKEISSSFQQTASGNGAYSPAAGSSSSRFDTESRSGPIKLIGGAKHILKPCQRIDDENCRPIHSTIIFPGTAASLGPENKFANIYKF</sequence>
<feature type="compositionally biased region" description="Basic and acidic residues" evidence="1">
    <location>
        <begin position="325"/>
        <end position="351"/>
    </location>
</feature>
<accession>A0AAP0BHH5</accession>
<dbReference type="PANTHER" id="PTHR36892:SF1">
    <property type="entry name" value="OS05G0518200 PROTEIN"/>
    <property type="match status" value="1"/>
</dbReference>
<evidence type="ECO:0000256" key="1">
    <source>
        <dbReference type="SAM" id="MobiDB-lite"/>
    </source>
</evidence>
<feature type="compositionally biased region" description="Basic residues" evidence="1">
    <location>
        <begin position="216"/>
        <end position="225"/>
    </location>
</feature>
<keyword evidence="3" id="KW-1185">Reference proteome</keyword>
<dbReference type="PANTHER" id="PTHR36892">
    <property type="entry name" value="OS01G0201800 PROTEIN"/>
    <property type="match status" value="1"/>
</dbReference>
<feature type="compositionally biased region" description="Low complexity" evidence="1">
    <location>
        <begin position="950"/>
        <end position="966"/>
    </location>
</feature>
<feature type="region of interest" description="Disordered" evidence="1">
    <location>
        <begin position="204"/>
        <end position="225"/>
    </location>
</feature>
<protein>
    <submittedName>
        <fullName evidence="2">Uncharacterized protein</fullName>
    </submittedName>
</protein>
<dbReference type="Proteomes" id="UP001418222">
    <property type="component" value="Unassembled WGS sequence"/>
</dbReference>
<evidence type="ECO:0000313" key="2">
    <source>
        <dbReference type="EMBL" id="KAK8938714.1"/>
    </source>
</evidence>
<comment type="caution">
    <text evidence="2">The sequence shown here is derived from an EMBL/GenBank/DDBJ whole genome shotgun (WGS) entry which is preliminary data.</text>
</comment>
<dbReference type="EMBL" id="JBBWWQ010000009">
    <property type="protein sequence ID" value="KAK8938714.1"/>
    <property type="molecule type" value="Genomic_DNA"/>
</dbReference>
<proteinExistence type="predicted"/>
<evidence type="ECO:0000313" key="3">
    <source>
        <dbReference type="Proteomes" id="UP001418222"/>
    </source>
</evidence>
<dbReference type="AlphaFoldDB" id="A0AAP0BHH5"/>
<organism evidence="2 3">
    <name type="scientific">Platanthera zijinensis</name>
    <dbReference type="NCBI Taxonomy" id="2320716"/>
    <lineage>
        <taxon>Eukaryota</taxon>
        <taxon>Viridiplantae</taxon>
        <taxon>Streptophyta</taxon>
        <taxon>Embryophyta</taxon>
        <taxon>Tracheophyta</taxon>
        <taxon>Spermatophyta</taxon>
        <taxon>Magnoliopsida</taxon>
        <taxon>Liliopsida</taxon>
        <taxon>Asparagales</taxon>
        <taxon>Orchidaceae</taxon>
        <taxon>Orchidoideae</taxon>
        <taxon>Orchideae</taxon>
        <taxon>Orchidinae</taxon>
        <taxon>Platanthera</taxon>
    </lineage>
</organism>
<feature type="region of interest" description="Disordered" evidence="1">
    <location>
        <begin position="322"/>
        <end position="371"/>
    </location>
</feature>
<feature type="region of interest" description="Disordered" evidence="1">
    <location>
        <begin position="919"/>
        <end position="974"/>
    </location>
</feature>
<feature type="region of interest" description="Disordered" evidence="1">
    <location>
        <begin position="75"/>
        <end position="94"/>
    </location>
</feature>